<evidence type="ECO:0000313" key="3">
    <source>
        <dbReference type="Proteomes" id="UP000183832"/>
    </source>
</evidence>
<name>A0A1J1I6W5_9DIPT</name>
<dbReference type="Proteomes" id="UP000183832">
    <property type="component" value="Unassembled WGS sequence"/>
</dbReference>
<dbReference type="InterPro" id="IPR015897">
    <property type="entry name" value="CHK_kinase-like"/>
</dbReference>
<sequence>MNKAVVVLSLVNKSKMEKAELPNHLKEAIKIFSEKNGFVNAEYNFSEGFDKGFIGLIRKCRIDDSKSSLSIVCKFLPDDDHHNKKYNSYKLFQREVYVYERILPSMEKLQLLYGLKYKDNQGFWAYPKCYQAKYDHENPANSFILMENLSEENFIMKDKSIPSDFNHTHALLVQLGKLHALSFALRKENPEIFEEYKKLGDLMCLLMTTPFMRHLSPRDVQLASELFNNPDEYEIRDKVLAYKDDLWERTQKTLEGSLVEPFGVICHGDCWINNVLYNYHDEEMKNIKSLRLIDWQQTRYGSGASELMYYLFTCNDKKLRDEHMEDLLESYHMSMRNMLKNFNLNIDEVFPFTKLKEHLKLFVTFALAMTTFGFPIDCEYPEKLFKDKNAELTENEKERVLRYNKRMKETIYDLNAMRLL</sequence>
<dbReference type="Gene3D" id="3.90.1200.10">
    <property type="match status" value="1"/>
</dbReference>
<reference evidence="2 3" key="1">
    <citation type="submission" date="2015-04" db="EMBL/GenBank/DDBJ databases">
        <authorList>
            <person name="Syromyatnikov M.Y."/>
            <person name="Popov V.N."/>
        </authorList>
    </citation>
    <scope>NUCLEOTIDE SEQUENCE [LARGE SCALE GENOMIC DNA]</scope>
</reference>
<dbReference type="SMART" id="SM00587">
    <property type="entry name" value="CHK"/>
    <property type="match status" value="1"/>
</dbReference>
<dbReference type="InterPro" id="IPR011009">
    <property type="entry name" value="Kinase-like_dom_sf"/>
</dbReference>
<dbReference type="PANTHER" id="PTHR11012:SF54">
    <property type="entry name" value="CHK KINASE-LIKE DOMAIN-CONTAINING PROTEIN"/>
    <property type="match status" value="1"/>
</dbReference>
<dbReference type="PANTHER" id="PTHR11012">
    <property type="entry name" value="PROTEIN KINASE-LIKE DOMAIN-CONTAINING"/>
    <property type="match status" value="1"/>
</dbReference>
<evidence type="ECO:0000313" key="2">
    <source>
        <dbReference type="EMBL" id="CRK94161.1"/>
    </source>
</evidence>
<dbReference type="Pfam" id="PF02958">
    <property type="entry name" value="EcKL"/>
    <property type="match status" value="1"/>
</dbReference>
<dbReference type="EMBL" id="CVRI01000038">
    <property type="protein sequence ID" value="CRK94161.1"/>
    <property type="molecule type" value="Genomic_DNA"/>
</dbReference>
<dbReference type="OrthoDB" id="190089at2759"/>
<proteinExistence type="predicted"/>
<dbReference type="InterPro" id="IPR004119">
    <property type="entry name" value="EcKL"/>
</dbReference>
<keyword evidence="3" id="KW-1185">Reference proteome</keyword>
<organism evidence="2 3">
    <name type="scientific">Clunio marinus</name>
    <dbReference type="NCBI Taxonomy" id="568069"/>
    <lineage>
        <taxon>Eukaryota</taxon>
        <taxon>Metazoa</taxon>
        <taxon>Ecdysozoa</taxon>
        <taxon>Arthropoda</taxon>
        <taxon>Hexapoda</taxon>
        <taxon>Insecta</taxon>
        <taxon>Pterygota</taxon>
        <taxon>Neoptera</taxon>
        <taxon>Endopterygota</taxon>
        <taxon>Diptera</taxon>
        <taxon>Nematocera</taxon>
        <taxon>Chironomoidea</taxon>
        <taxon>Chironomidae</taxon>
        <taxon>Clunio</taxon>
    </lineage>
</organism>
<gene>
    <name evidence="2" type="ORF">CLUMA_CG007678</name>
</gene>
<accession>A0A1J1I6W5</accession>
<protein>
    <submittedName>
        <fullName evidence="2">CLUMA_CG007678, isoform B</fullName>
    </submittedName>
</protein>
<evidence type="ECO:0000259" key="1">
    <source>
        <dbReference type="SMART" id="SM00587"/>
    </source>
</evidence>
<feature type="domain" description="CHK kinase-like" evidence="1">
    <location>
        <begin position="144"/>
        <end position="341"/>
    </location>
</feature>
<dbReference type="AlphaFoldDB" id="A0A1J1I6W5"/>
<dbReference type="SUPFAM" id="SSF56112">
    <property type="entry name" value="Protein kinase-like (PK-like)"/>
    <property type="match status" value="1"/>
</dbReference>